<organism evidence="2 3">
    <name type="scientific">Henriciella mobilis</name>
    <dbReference type="NCBI Taxonomy" id="2305467"/>
    <lineage>
        <taxon>Bacteria</taxon>
        <taxon>Pseudomonadati</taxon>
        <taxon>Pseudomonadota</taxon>
        <taxon>Alphaproteobacteria</taxon>
        <taxon>Hyphomonadales</taxon>
        <taxon>Hyphomonadaceae</taxon>
        <taxon>Henriciella</taxon>
    </lineage>
</organism>
<dbReference type="AlphaFoldDB" id="A0A399RM65"/>
<evidence type="ECO:0000313" key="3">
    <source>
        <dbReference type="Proteomes" id="UP000266385"/>
    </source>
</evidence>
<proteinExistence type="predicted"/>
<sequence>MERDCRKDLSGMTLLRPGIMPAPYVVVEGRLHRMHDESSEPRDSGMSRHTARDFKHSLKSTLRSADG</sequence>
<feature type="compositionally biased region" description="Basic and acidic residues" evidence="1">
    <location>
        <begin position="33"/>
        <end position="56"/>
    </location>
</feature>
<evidence type="ECO:0000256" key="1">
    <source>
        <dbReference type="SAM" id="MobiDB-lite"/>
    </source>
</evidence>
<comment type="caution">
    <text evidence="2">The sequence shown here is derived from an EMBL/GenBank/DDBJ whole genome shotgun (WGS) entry which is preliminary data.</text>
</comment>
<feature type="region of interest" description="Disordered" evidence="1">
    <location>
        <begin position="33"/>
        <end position="67"/>
    </location>
</feature>
<dbReference type="EMBL" id="QWFX01000005">
    <property type="protein sequence ID" value="RIJ32766.1"/>
    <property type="molecule type" value="Genomic_DNA"/>
</dbReference>
<protein>
    <submittedName>
        <fullName evidence="2">Uncharacterized protein</fullName>
    </submittedName>
</protein>
<evidence type="ECO:0000313" key="2">
    <source>
        <dbReference type="EMBL" id="RIJ32766.1"/>
    </source>
</evidence>
<name>A0A399RM65_9PROT</name>
<reference evidence="2 3" key="1">
    <citation type="submission" date="2018-08" db="EMBL/GenBank/DDBJ databases">
        <title>Henriciella mobilis sp. nov., isolated from seawater.</title>
        <authorList>
            <person name="Cheng H."/>
            <person name="Wu Y.-H."/>
            <person name="Xu X.-W."/>
            <person name="Guo L.-L."/>
        </authorList>
    </citation>
    <scope>NUCLEOTIDE SEQUENCE [LARGE SCALE GENOMIC DNA]</scope>
    <source>
        <strain evidence="2 3">JN25</strain>
    </source>
</reference>
<dbReference type="Proteomes" id="UP000266385">
    <property type="component" value="Unassembled WGS sequence"/>
</dbReference>
<accession>A0A399RM65</accession>
<keyword evidence="3" id="KW-1185">Reference proteome</keyword>
<gene>
    <name evidence="2" type="ORF">D1223_02660</name>
</gene>